<sequence length="160" mass="17548">MRLFLEPPGGVLEVRVRCLVPLARLRFRLHLFSAPYLTAVWLRRDGSLRTVYRAGEQRPPPGPWANAALRAAVWRGVHASVALGGAEAPAASALGCLVCREALLLLLRRFLTEDACVSARPDAQGALFRLKVAGMVSIRPVQIIVNRLQMQRRGSHAASH</sequence>
<dbReference type="AlphaFoldDB" id="A0A9D1N4N7"/>
<proteinExistence type="predicted"/>
<evidence type="ECO:0000313" key="2">
    <source>
        <dbReference type="Proteomes" id="UP000824128"/>
    </source>
</evidence>
<comment type="caution">
    <text evidence="1">The sequence shown here is derived from an EMBL/GenBank/DDBJ whole genome shotgun (WGS) entry which is preliminary data.</text>
</comment>
<gene>
    <name evidence="1" type="ORF">IAD24_05545</name>
</gene>
<accession>A0A9D1N4N7</accession>
<organism evidence="1 2">
    <name type="scientific">Candidatus Aphodomorpha intestinavium</name>
    <dbReference type="NCBI Taxonomy" id="2840672"/>
    <lineage>
        <taxon>Bacteria</taxon>
        <taxon>Bacillati</taxon>
        <taxon>Bacillota</taxon>
        <taxon>Clostridia</taxon>
        <taxon>Eubacteriales</taxon>
        <taxon>Candidatus Aphodomorpha</taxon>
    </lineage>
</organism>
<reference evidence="1" key="1">
    <citation type="submission" date="2020-10" db="EMBL/GenBank/DDBJ databases">
        <authorList>
            <person name="Gilroy R."/>
        </authorList>
    </citation>
    <scope>NUCLEOTIDE SEQUENCE</scope>
    <source>
        <strain evidence="1">ChiGjej2B2-16831</strain>
    </source>
</reference>
<dbReference type="EMBL" id="DVNZ01000174">
    <property type="protein sequence ID" value="HIU94608.1"/>
    <property type="molecule type" value="Genomic_DNA"/>
</dbReference>
<name>A0A9D1N4N7_9FIRM</name>
<dbReference type="Proteomes" id="UP000824128">
    <property type="component" value="Unassembled WGS sequence"/>
</dbReference>
<protein>
    <submittedName>
        <fullName evidence="1">Uncharacterized protein</fullName>
    </submittedName>
</protein>
<reference evidence="1" key="2">
    <citation type="journal article" date="2021" name="PeerJ">
        <title>Extensive microbial diversity within the chicken gut microbiome revealed by metagenomics and culture.</title>
        <authorList>
            <person name="Gilroy R."/>
            <person name="Ravi A."/>
            <person name="Getino M."/>
            <person name="Pursley I."/>
            <person name="Horton D.L."/>
            <person name="Alikhan N.F."/>
            <person name="Baker D."/>
            <person name="Gharbi K."/>
            <person name="Hall N."/>
            <person name="Watson M."/>
            <person name="Adriaenssens E.M."/>
            <person name="Foster-Nyarko E."/>
            <person name="Jarju S."/>
            <person name="Secka A."/>
            <person name="Antonio M."/>
            <person name="Oren A."/>
            <person name="Chaudhuri R.R."/>
            <person name="La Ragione R."/>
            <person name="Hildebrand F."/>
            <person name="Pallen M.J."/>
        </authorList>
    </citation>
    <scope>NUCLEOTIDE SEQUENCE</scope>
    <source>
        <strain evidence="1">ChiGjej2B2-16831</strain>
    </source>
</reference>
<evidence type="ECO:0000313" key="1">
    <source>
        <dbReference type="EMBL" id="HIU94608.1"/>
    </source>
</evidence>